<dbReference type="RefSeq" id="WP_165630468.1">
    <property type="nucleotide sequence ID" value="NZ_CP121270.1"/>
</dbReference>
<evidence type="ECO:0000313" key="2">
    <source>
        <dbReference type="EMBL" id="WFP25913.1"/>
    </source>
</evidence>
<evidence type="ECO:0000256" key="1">
    <source>
        <dbReference type="SAM" id="MobiDB-lite"/>
    </source>
</evidence>
<feature type="region of interest" description="Disordered" evidence="1">
    <location>
        <begin position="1"/>
        <end position="34"/>
    </location>
</feature>
<reference evidence="2" key="1">
    <citation type="submission" date="2023-04" db="EMBL/GenBank/DDBJ databases">
        <title>Complete genome sequence of a phthalic acid esters degrading bacterial strain.</title>
        <authorList>
            <person name="Weng L."/>
            <person name="Jia Y."/>
            <person name="Ren L."/>
        </authorList>
    </citation>
    <scope>NUCLEOTIDE SEQUENCE</scope>
    <source>
        <strain evidence="2">RL-LY01</strain>
    </source>
</reference>
<gene>
    <name evidence="2" type="ORF">P9A14_05205</name>
</gene>
<dbReference type="Proteomes" id="UP001213504">
    <property type="component" value="Chromosome"/>
</dbReference>
<proteinExistence type="predicted"/>
<accession>A0AAX3TAW8</accession>
<organism evidence="2 3">
    <name type="scientific">Gordonia hongkongensis</name>
    <dbReference type="NCBI Taxonomy" id="1701090"/>
    <lineage>
        <taxon>Bacteria</taxon>
        <taxon>Bacillati</taxon>
        <taxon>Actinomycetota</taxon>
        <taxon>Actinomycetes</taxon>
        <taxon>Mycobacteriales</taxon>
        <taxon>Gordoniaceae</taxon>
        <taxon>Gordonia</taxon>
    </lineage>
</organism>
<protein>
    <submittedName>
        <fullName evidence="2">Uncharacterized protein</fullName>
    </submittedName>
</protein>
<evidence type="ECO:0000313" key="3">
    <source>
        <dbReference type="Proteomes" id="UP001213504"/>
    </source>
</evidence>
<dbReference type="AlphaFoldDB" id="A0AAX3TAW8"/>
<name>A0AAX3TAW8_9ACTN</name>
<sequence>MAGGIAENGDNWRGSARHGAAYTTDRRPIGVADYGGPAERKEVYAPLAQVSPNFDLPATADLCGDDEHRVGVRLHHEGRYLTARGARGHGVITNSGRELETGVTGVNY</sequence>
<dbReference type="EMBL" id="CP121270">
    <property type="protein sequence ID" value="WFP25913.1"/>
    <property type="molecule type" value="Genomic_DNA"/>
</dbReference>